<keyword evidence="3" id="KW-1185">Reference proteome</keyword>
<name>A0ABM8R8J6_9BACT</name>
<accession>A0ABM8R8J6</accession>
<dbReference type="InterPro" id="IPR002514">
    <property type="entry name" value="Transposase_8"/>
</dbReference>
<dbReference type="Proteomes" id="UP000675880">
    <property type="component" value="Unassembled WGS sequence"/>
</dbReference>
<reference evidence="2 3" key="1">
    <citation type="submission" date="2021-02" db="EMBL/GenBank/DDBJ databases">
        <authorList>
            <person name="Han P."/>
        </authorList>
    </citation>
    <scope>NUCLEOTIDE SEQUENCE [LARGE SCALE GENOMIC DNA]</scope>
    <source>
        <strain evidence="2">Candidatus Nitrospira sp. ZN2</strain>
    </source>
</reference>
<organism evidence="2 3">
    <name type="scientific">Nitrospira defluvii</name>
    <dbReference type="NCBI Taxonomy" id="330214"/>
    <lineage>
        <taxon>Bacteria</taxon>
        <taxon>Pseudomonadati</taxon>
        <taxon>Nitrospirota</taxon>
        <taxon>Nitrospiria</taxon>
        <taxon>Nitrospirales</taxon>
        <taxon>Nitrospiraceae</taxon>
        <taxon>Nitrospira</taxon>
    </lineage>
</organism>
<dbReference type="Pfam" id="PF01527">
    <property type="entry name" value="HTH_Tnp_1"/>
    <property type="match status" value="1"/>
</dbReference>
<evidence type="ECO:0000313" key="3">
    <source>
        <dbReference type="Proteomes" id="UP000675880"/>
    </source>
</evidence>
<proteinExistence type="predicted"/>
<feature type="coiled-coil region" evidence="1">
    <location>
        <begin position="62"/>
        <end position="89"/>
    </location>
</feature>
<dbReference type="SUPFAM" id="SSF46689">
    <property type="entry name" value="Homeodomain-like"/>
    <property type="match status" value="1"/>
</dbReference>
<comment type="caution">
    <text evidence="2">The sequence shown here is derived from an EMBL/GenBank/DDBJ whole genome shotgun (WGS) entry which is preliminary data.</text>
</comment>
<protein>
    <submittedName>
        <fullName evidence="2">Transposase</fullName>
    </submittedName>
</protein>
<dbReference type="PANTHER" id="PTHR33215:SF13">
    <property type="entry name" value="PROTEIN DISTAL ANTENNA"/>
    <property type="match status" value="1"/>
</dbReference>
<evidence type="ECO:0000313" key="2">
    <source>
        <dbReference type="EMBL" id="CAE6739233.1"/>
    </source>
</evidence>
<dbReference type="PANTHER" id="PTHR33215">
    <property type="entry name" value="PROTEIN DISTAL ANTENNA"/>
    <property type="match status" value="1"/>
</dbReference>
<dbReference type="Gene3D" id="1.10.10.60">
    <property type="entry name" value="Homeodomain-like"/>
    <property type="match status" value="1"/>
</dbReference>
<sequence length="98" mass="11410">MSTKTRRSYTETFKEEAVRLVRESGQPVTHVARDLGIADHLLYRWRAEQPHAEGQGQTRQSARAEQAELVRLRRENAVLKQERDFVKRAAAFFAKESR</sequence>
<gene>
    <name evidence="2" type="ORF">NSPZN2_130006</name>
</gene>
<dbReference type="InterPro" id="IPR051839">
    <property type="entry name" value="RD_transcriptional_regulator"/>
</dbReference>
<dbReference type="EMBL" id="CAJNBJ010000005">
    <property type="protein sequence ID" value="CAE6739233.1"/>
    <property type="molecule type" value="Genomic_DNA"/>
</dbReference>
<evidence type="ECO:0000256" key="1">
    <source>
        <dbReference type="SAM" id="Coils"/>
    </source>
</evidence>
<keyword evidence="1" id="KW-0175">Coiled coil</keyword>
<dbReference type="InterPro" id="IPR009057">
    <property type="entry name" value="Homeodomain-like_sf"/>
</dbReference>